<evidence type="ECO:0000259" key="3">
    <source>
        <dbReference type="Pfam" id="PF03572"/>
    </source>
</evidence>
<dbReference type="SUPFAM" id="SSF52096">
    <property type="entry name" value="ClpP/crotonase"/>
    <property type="match status" value="1"/>
</dbReference>
<dbReference type="AlphaFoldDB" id="V9DBS3"/>
<sequence>MVSSIAFKALWVLAFAATARSQSNTTGATPTLADEPCAQVSALQSQYAASSGTVTGFRVSPDLAYACQQSVPLVKEDTISLLTGLKAWVQWQSTLAWLKDPPRDWPFPPVDLANELQKLGDKVQDGSITSEIDFEWQLVDIITSARDGHLTFAPDAYSVFAYFNPLGSLVSVSADGKQLPDVYLYSEGFLRTLFEQVTDGDEDDLQNSAAEGWNPSPIVKINGTDAVTWLSQKAFNETMTHQDLDALYNRLFFSINAPPDGSGFGYFYVPALPRFYGSSITVEFKNGSEVSSPLEALPIYNFSGVVDGESFYQSFCNVTAKAMAQETSSSAPAPQPSSTGAQDPNSLRPQYPSPVAISSDASLAGYFLEDEPSVAVLSVTGMSETAQFSVQQSLAKFLDQCREKNKTYLIVDVSQNGGGTILVAYDILKQLFPTIEPYLGAQFRANAQIDVLGTYFTPQAQQAEREQPDNVTFARYGGAYSLFDASSVSNDSGHAFESWDQLFGPVQVHGDDFSHQLQVNISDATNDEQSGSIVVSGYANNSAIPPQPFESQNIIVFGDGFCGSACTILLHMLKYQGKVESIVAGGRPQNGPGQAMGGVKGSRVEPFADAIQFVELFYEGAPADMIEQANKTALKDLWDNAQVLKLRNDENNGHVQVNIFNAIAQYDDSQTPLQFVYEAADCRLWYQPSHLLDITSLWRTVAEQAFALNGQEKFSLCVPGSTGHPSSLSGNQTLFDDGQIVNVTGYNPDGNGGGSGNGGDGSSGEENGSAASSVGLSGMLLVTVMGLVTLAGEVIF</sequence>
<feature type="domain" description="CPAF-like PDZ" evidence="4">
    <location>
        <begin position="165"/>
        <end position="301"/>
    </location>
</feature>
<dbReference type="Gene3D" id="3.90.226.10">
    <property type="entry name" value="2-enoyl-CoA Hydratase, Chain A, domain 1"/>
    <property type="match status" value="1"/>
</dbReference>
<dbReference type="InterPro" id="IPR005151">
    <property type="entry name" value="Tail-specific_protease"/>
</dbReference>
<dbReference type="Pfam" id="PF23658">
    <property type="entry name" value="PDZ_CPAF_rel"/>
    <property type="match status" value="1"/>
</dbReference>
<gene>
    <name evidence="5" type="ORF">G647_05204</name>
</gene>
<evidence type="ECO:0000313" key="5">
    <source>
        <dbReference type="EMBL" id="ETI23402.1"/>
    </source>
</evidence>
<dbReference type="PANTHER" id="PTHR37049">
    <property type="entry name" value="PEPTIDASE S41 FAMILY PROTEIN"/>
    <property type="match status" value="1"/>
</dbReference>
<evidence type="ECO:0000313" key="6">
    <source>
        <dbReference type="Proteomes" id="UP000030678"/>
    </source>
</evidence>
<dbReference type="OrthoDB" id="27214at2759"/>
<dbReference type="GO" id="GO:0006508">
    <property type="term" value="P:proteolysis"/>
    <property type="evidence" value="ECO:0007669"/>
    <property type="project" value="InterPro"/>
</dbReference>
<accession>V9DBS3</accession>
<organism evidence="5 6">
    <name type="scientific">Cladophialophora carrionii CBS 160.54</name>
    <dbReference type="NCBI Taxonomy" id="1279043"/>
    <lineage>
        <taxon>Eukaryota</taxon>
        <taxon>Fungi</taxon>
        <taxon>Dikarya</taxon>
        <taxon>Ascomycota</taxon>
        <taxon>Pezizomycotina</taxon>
        <taxon>Eurotiomycetes</taxon>
        <taxon>Chaetothyriomycetidae</taxon>
        <taxon>Chaetothyriales</taxon>
        <taxon>Herpotrichiellaceae</taxon>
        <taxon>Cladophialophora</taxon>
    </lineage>
</organism>
<feature type="region of interest" description="Disordered" evidence="1">
    <location>
        <begin position="745"/>
        <end position="770"/>
    </location>
</feature>
<keyword evidence="2" id="KW-0732">Signal</keyword>
<dbReference type="InterPro" id="IPR056186">
    <property type="entry name" value="PDZ_CPAF-rel"/>
</dbReference>
<dbReference type="Pfam" id="PF03572">
    <property type="entry name" value="Peptidase_S41"/>
    <property type="match status" value="1"/>
</dbReference>
<dbReference type="Proteomes" id="UP000030678">
    <property type="component" value="Unassembled WGS sequence"/>
</dbReference>
<dbReference type="RefSeq" id="XP_008727757.1">
    <property type="nucleotide sequence ID" value="XM_008729535.1"/>
</dbReference>
<evidence type="ECO:0000256" key="1">
    <source>
        <dbReference type="SAM" id="MobiDB-lite"/>
    </source>
</evidence>
<feature type="region of interest" description="Disordered" evidence="1">
    <location>
        <begin position="327"/>
        <end position="351"/>
    </location>
</feature>
<evidence type="ECO:0000259" key="4">
    <source>
        <dbReference type="Pfam" id="PF23658"/>
    </source>
</evidence>
<name>V9DBS3_9EURO</name>
<dbReference type="GeneID" id="19983697"/>
<feature type="domain" description="Tail specific protease" evidence="3">
    <location>
        <begin position="374"/>
        <end position="435"/>
    </location>
</feature>
<protein>
    <submittedName>
        <fullName evidence="5">Uncharacterized protein</fullName>
    </submittedName>
</protein>
<feature type="signal peptide" evidence="2">
    <location>
        <begin position="1"/>
        <end position="21"/>
    </location>
</feature>
<dbReference type="PANTHER" id="PTHR37049:SF4">
    <property type="entry name" value="RHODANESE DOMAIN-CONTAINING PROTEIN"/>
    <property type="match status" value="1"/>
</dbReference>
<feature type="compositionally biased region" description="Low complexity" evidence="1">
    <location>
        <begin position="327"/>
        <end position="342"/>
    </location>
</feature>
<dbReference type="InterPro" id="IPR029045">
    <property type="entry name" value="ClpP/crotonase-like_dom_sf"/>
</dbReference>
<dbReference type="HOGENOM" id="CLU_014251_1_1_1"/>
<evidence type="ECO:0000256" key="2">
    <source>
        <dbReference type="SAM" id="SignalP"/>
    </source>
</evidence>
<feature type="compositionally biased region" description="Gly residues" evidence="1">
    <location>
        <begin position="750"/>
        <end position="762"/>
    </location>
</feature>
<proteinExistence type="predicted"/>
<dbReference type="EMBL" id="KB822705">
    <property type="protein sequence ID" value="ETI23402.1"/>
    <property type="molecule type" value="Genomic_DNA"/>
</dbReference>
<reference evidence="5 6" key="1">
    <citation type="submission" date="2013-03" db="EMBL/GenBank/DDBJ databases">
        <title>The Genome Sequence of Cladophialophora carrionii CBS 160.54.</title>
        <authorList>
            <consortium name="The Broad Institute Genomics Platform"/>
            <person name="Cuomo C."/>
            <person name="de Hoog S."/>
            <person name="Gorbushina A."/>
            <person name="Walker B."/>
            <person name="Young S.K."/>
            <person name="Zeng Q."/>
            <person name="Gargeya S."/>
            <person name="Fitzgerald M."/>
            <person name="Haas B."/>
            <person name="Abouelleil A."/>
            <person name="Allen A.W."/>
            <person name="Alvarado L."/>
            <person name="Arachchi H.M."/>
            <person name="Berlin A.M."/>
            <person name="Chapman S.B."/>
            <person name="Gainer-Dewar J."/>
            <person name="Goldberg J."/>
            <person name="Griggs A."/>
            <person name="Gujja S."/>
            <person name="Hansen M."/>
            <person name="Howarth C."/>
            <person name="Imamovic A."/>
            <person name="Ireland A."/>
            <person name="Larimer J."/>
            <person name="McCowan C."/>
            <person name="Murphy C."/>
            <person name="Pearson M."/>
            <person name="Poon T.W."/>
            <person name="Priest M."/>
            <person name="Roberts A."/>
            <person name="Saif S."/>
            <person name="Shea T."/>
            <person name="Sisk P."/>
            <person name="Sykes S."/>
            <person name="Wortman J."/>
            <person name="Nusbaum C."/>
            <person name="Birren B."/>
        </authorList>
    </citation>
    <scope>NUCLEOTIDE SEQUENCE [LARGE SCALE GENOMIC DNA]</scope>
    <source>
        <strain evidence="5 6">CBS 160.54</strain>
    </source>
</reference>
<dbReference type="VEuPathDB" id="FungiDB:G647_05204"/>
<feature type="chain" id="PRO_5004773486" evidence="2">
    <location>
        <begin position="22"/>
        <end position="796"/>
    </location>
</feature>
<dbReference type="GO" id="GO:0008236">
    <property type="term" value="F:serine-type peptidase activity"/>
    <property type="evidence" value="ECO:0007669"/>
    <property type="project" value="InterPro"/>
</dbReference>
<dbReference type="InterPro" id="IPR052766">
    <property type="entry name" value="S41A_metabolite_peptidase"/>
</dbReference>